<dbReference type="GO" id="GO:0008757">
    <property type="term" value="F:S-adenosylmethionine-dependent methyltransferase activity"/>
    <property type="evidence" value="ECO:0007669"/>
    <property type="project" value="UniProtKB-ARBA"/>
</dbReference>
<proteinExistence type="predicted"/>
<accession>A0A8H6T8W5</accession>
<dbReference type="GO" id="GO:0032991">
    <property type="term" value="C:protein-containing complex"/>
    <property type="evidence" value="ECO:0007669"/>
    <property type="project" value="TreeGrafter"/>
</dbReference>
<sequence>MSDPNFPVALDIRPSVPSNDDSNPRDFDLTFQEDAIRDFGIAGRVWEAAYVLNTYIKPPRNLVFDPPFTPFDGPNRIVELGSGTGMNAAMVAGLLDPSRDILFATDLPEVCPLLERNLRSHKSIHIQPLAWGNSQHAINLQSKLNNEPLTHILCSDLVYFPQLLAPLLRSLIHLTSSTFGDPQLILSYRIRSLAKETPFWAAFGLWFDFTPVLVQTHTDTPWERFGAELPDPTFVFVAHRRQESRDWTVPLSDTDLMSGLLAANSLPKTDDTFETLLFMSLDELTY</sequence>
<organism evidence="1 2">
    <name type="scientific">Mycena indigotica</name>
    <dbReference type="NCBI Taxonomy" id="2126181"/>
    <lineage>
        <taxon>Eukaryota</taxon>
        <taxon>Fungi</taxon>
        <taxon>Dikarya</taxon>
        <taxon>Basidiomycota</taxon>
        <taxon>Agaricomycotina</taxon>
        <taxon>Agaricomycetes</taxon>
        <taxon>Agaricomycetidae</taxon>
        <taxon>Agaricales</taxon>
        <taxon>Marasmiineae</taxon>
        <taxon>Mycenaceae</taxon>
        <taxon>Mycena</taxon>
    </lineage>
</organism>
<evidence type="ECO:0000313" key="1">
    <source>
        <dbReference type="EMBL" id="KAF7312502.1"/>
    </source>
</evidence>
<dbReference type="Pfam" id="PF10294">
    <property type="entry name" value="Methyltransf_16"/>
    <property type="match status" value="1"/>
</dbReference>
<dbReference type="GeneID" id="59342031"/>
<dbReference type="SUPFAM" id="SSF53335">
    <property type="entry name" value="S-adenosyl-L-methionine-dependent methyltransferases"/>
    <property type="match status" value="1"/>
</dbReference>
<name>A0A8H6T8W5_9AGAR</name>
<dbReference type="PANTHER" id="PTHR14614:SF161">
    <property type="match status" value="1"/>
</dbReference>
<gene>
    <name evidence="1" type="ORF">MIND_00263900</name>
</gene>
<dbReference type="GO" id="GO:0005829">
    <property type="term" value="C:cytosol"/>
    <property type="evidence" value="ECO:0007669"/>
    <property type="project" value="TreeGrafter"/>
</dbReference>
<protein>
    <submittedName>
        <fullName evidence="1">Uncharacterized protein</fullName>
    </submittedName>
</protein>
<dbReference type="Gene3D" id="3.40.50.150">
    <property type="entry name" value="Vaccinia Virus protein VP39"/>
    <property type="match status" value="1"/>
</dbReference>
<comment type="caution">
    <text evidence="1">The sequence shown here is derived from an EMBL/GenBank/DDBJ whole genome shotgun (WGS) entry which is preliminary data.</text>
</comment>
<dbReference type="Proteomes" id="UP000636479">
    <property type="component" value="Unassembled WGS sequence"/>
</dbReference>
<evidence type="ECO:0000313" key="2">
    <source>
        <dbReference type="Proteomes" id="UP000636479"/>
    </source>
</evidence>
<keyword evidence="2" id="KW-1185">Reference proteome</keyword>
<dbReference type="AlphaFoldDB" id="A0A8H6T8W5"/>
<dbReference type="PANTHER" id="PTHR14614">
    <property type="entry name" value="HEPATOCELLULAR CARCINOMA-ASSOCIATED ANTIGEN"/>
    <property type="match status" value="1"/>
</dbReference>
<dbReference type="InterPro" id="IPR019410">
    <property type="entry name" value="Methyltransf_16"/>
</dbReference>
<dbReference type="RefSeq" id="XP_037224610.1">
    <property type="nucleotide sequence ID" value="XM_037359515.1"/>
</dbReference>
<dbReference type="InterPro" id="IPR029063">
    <property type="entry name" value="SAM-dependent_MTases_sf"/>
</dbReference>
<dbReference type="EMBL" id="JACAZF010000002">
    <property type="protein sequence ID" value="KAF7312502.1"/>
    <property type="molecule type" value="Genomic_DNA"/>
</dbReference>
<reference evidence="1" key="1">
    <citation type="submission" date="2020-05" db="EMBL/GenBank/DDBJ databases">
        <title>Mycena genomes resolve the evolution of fungal bioluminescence.</title>
        <authorList>
            <person name="Tsai I.J."/>
        </authorList>
    </citation>
    <scope>NUCLEOTIDE SEQUENCE</scope>
    <source>
        <strain evidence="1">171206Taipei</strain>
    </source>
</reference>
<dbReference type="OrthoDB" id="413520at2759"/>